<dbReference type="PATRIC" id="fig|230089.6.peg.1564"/>
<accession>A0A0F7LMS5</accession>
<reference evidence="1 2" key="1">
    <citation type="journal article" date="2015" name="J. Biotechnol.">
        <title>Complete genome sequence of Photorhabdus temperata subsp. thracensis 39-8(T), an entomopathogenic bacterium for the improved commercial bioinsecticide.</title>
        <authorList>
            <person name="Kwak Y."/>
            <person name="Shin J.H."/>
        </authorList>
    </citation>
    <scope>NUCLEOTIDE SEQUENCE [LARGE SCALE GENOMIC DNA]</scope>
    <source>
        <strain evidence="1 2">DSM 15199</strain>
    </source>
</reference>
<dbReference type="AlphaFoldDB" id="A0A0F7LMS5"/>
<evidence type="ECO:0000313" key="1">
    <source>
        <dbReference type="EMBL" id="AKH63131.1"/>
    </source>
</evidence>
<reference evidence="2" key="2">
    <citation type="submission" date="2015-03" db="EMBL/GenBank/DDBJ databases">
        <title>Genome sequence of Azospirillum thiophilum strain DSM 21654T.</title>
        <authorList>
            <person name="Kwak Y."/>
            <person name="Shin J.-H."/>
        </authorList>
    </citation>
    <scope>NUCLEOTIDE SEQUENCE [LARGE SCALE GENOMIC DNA]</scope>
    <source>
        <strain evidence="2">DSM 15199</strain>
    </source>
</reference>
<dbReference type="KEGG" id="ptt:VY86_07110"/>
<gene>
    <name evidence="1" type="ORF">VY86_07110</name>
</gene>
<proteinExistence type="predicted"/>
<dbReference type="Proteomes" id="UP000034866">
    <property type="component" value="Chromosome"/>
</dbReference>
<name>A0A0F7LMS5_9GAMM</name>
<dbReference type="OrthoDB" id="9870325at2"/>
<sequence length="62" mass="6902">MTDSSTLSIFLPLRITLVKSAYLTPPISVRETSAVAIIRDIKNDVELLTTTLSDCARWHRGN</sequence>
<protein>
    <submittedName>
        <fullName evidence="1">Uncharacterized protein</fullName>
    </submittedName>
</protein>
<dbReference type="EMBL" id="CP011104">
    <property type="protein sequence ID" value="AKH63131.1"/>
    <property type="molecule type" value="Genomic_DNA"/>
</dbReference>
<keyword evidence="2" id="KW-1185">Reference proteome</keyword>
<organism evidence="1 2">
    <name type="scientific">Photorhabdus thracensis</name>
    <dbReference type="NCBI Taxonomy" id="230089"/>
    <lineage>
        <taxon>Bacteria</taxon>
        <taxon>Pseudomonadati</taxon>
        <taxon>Pseudomonadota</taxon>
        <taxon>Gammaproteobacteria</taxon>
        <taxon>Enterobacterales</taxon>
        <taxon>Morganellaceae</taxon>
        <taxon>Photorhabdus</taxon>
    </lineage>
</organism>
<evidence type="ECO:0000313" key="2">
    <source>
        <dbReference type="Proteomes" id="UP000034866"/>
    </source>
</evidence>
<dbReference type="RefSeq" id="WP_046974430.1">
    <property type="nucleotide sequence ID" value="NZ_CAWQPG010000343.1"/>
</dbReference>